<dbReference type="InterPro" id="IPR001623">
    <property type="entry name" value="DnaJ_domain"/>
</dbReference>
<dbReference type="PANTHER" id="PTHR43948">
    <property type="entry name" value="DNAJ HOMOLOG SUBFAMILY B"/>
    <property type="match status" value="1"/>
</dbReference>
<evidence type="ECO:0000259" key="2">
    <source>
        <dbReference type="PROSITE" id="PS50076"/>
    </source>
</evidence>
<feature type="region of interest" description="Disordered" evidence="1">
    <location>
        <begin position="332"/>
        <end position="351"/>
    </location>
</feature>
<dbReference type="AlphaFoldDB" id="A0A7S4QT53"/>
<dbReference type="EMBL" id="HBNR01036755">
    <property type="protein sequence ID" value="CAE4593192.1"/>
    <property type="molecule type" value="Transcribed_RNA"/>
</dbReference>
<evidence type="ECO:0000313" key="3">
    <source>
        <dbReference type="EMBL" id="CAE4593192.1"/>
    </source>
</evidence>
<dbReference type="GO" id="GO:0051087">
    <property type="term" value="F:protein-folding chaperone binding"/>
    <property type="evidence" value="ECO:0007669"/>
    <property type="project" value="TreeGrafter"/>
</dbReference>
<dbReference type="Gene3D" id="1.10.287.110">
    <property type="entry name" value="DnaJ domain"/>
    <property type="match status" value="1"/>
</dbReference>
<dbReference type="Pfam" id="PF00226">
    <property type="entry name" value="DnaJ"/>
    <property type="match status" value="1"/>
</dbReference>
<evidence type="ECO:0000256" key="1">
    <source>
        <dbReference type="SAM" id="MobiDB-lite"/>
    </source>
</evidence>
<dbReference type="GO" id="GO:0044183">
    <property type="term" value="F:protein folding chaperone"/>
    <property type="evidence" value="ECO:0007669"/>
    <property type="project" value="TreeGrafter"/>
</dbReference>
<dbReference type="GO" id="GO:0051082">
    <property type="term" value="F:unfolded protein binding"/>
    <property type="evidence" value="ECO:0007669"/>
    <property type="project" value="TreeGrafter"/>
</dbReference>
<feature type="compositionally biased region" description="Low complexity" evidence="1">
    <location>
        <begin position="280"/>
        <end position="297"/>
    </location>
</feature>
<feature type="region of interest" description="Disordered" evidence="1">
    <location>
        <begin position="61"/>
        <end position="86"/>
    </location>
</feature>
<dbReference type="GO" id="GO:0005737">
    <property type="term" value="C:cytoplasm"/>
    <property type="evidence" value="ECO:0007669"/>
    <property type="project" value="TreeGrafter"/>
</dbReference>
<dbReference type="InterPro" id="IPR018253">
    <property type="entry name" value="DnaJ_domain_CS"/>
</dbReference>
<dbReference type="InterPro" id="IPR036869">
    <property type="entry name" value="J_dom_sf"/>
</dbReference>
<dbReference type="PANTHER" id="PTHR43948:SF10">
    <property type="entry name" value="MRJ, ISOFORM E"/>
    <property type="match status" value="1"/>
</dbReference>
<dbReference type="CDD" id="cd06257">
    <property type="entry name" value="DnaJ"/>
    <property type="match status" value="1"/>
</dbReference>
<accession>A0A7S4QT53</accession>
<protein>
    <recommendedName>
        <fullName evidence="2">J domain-containing protein</fullName>
    </recommendedName>
</protein>
<organism evidence="3">
    <name type="scientific">Alexandrium monilatum</name>
    <dbReference type="NCBI Taxonomy" id="311494"/>
    <lineage>
        <taxon>Eukaryota</taxon>
        <taxon>Sar</taxon>
        <taxon>Alveolata</taxon>
        <taxon>Dinophyceae</taxon>
        <taxon>Gonyaulacales</taxon>
        <taxon>Pyrocystaceae</taxon>
        <taxon>Alexandrium</taxon>
    </lineage>
</organism>
<feature type="region of interest" description="Disordered" evidence="1">
    <location>
        <begin position="238"/>
        <end position="317"/>
    </location>
</feature>
<proteinExistence type="predicted"/>
<gene>
    <name evidence="3" type="ORF">AMON00008_LOCUS25304</name>
</gene>
<reference evidence="3" key="1">
    <citation type="submission" date="2021-01" db="EMBL/GenBank/DDBJ databases">
        <authorList>
            <person name="Corre E."/>
            <person name="Pelletier E."/>
            <person name="Niang G."/>
            <person name="Scheremetjew M."/>
            <person name="Finn R."/>
            <person name="Kale V."/>
            <person name="Holt S."/>
            <person name="Cochrane G."/>
            <person name="Meng A."/>
            <person name="Brown T."/>
            <person name="Cohen L."/>
        </authorList>
    </citation>
    <scope>NUCLEOTIDE SEQUENCE</scope>
    <source>
        <strain evidence="3">CCMP3105</strain>
    </source>
</reference>
<dbReference type="SUPFAM" id="SSF46565">
    <property type="entry name" value="Chaperone J-domain"/>
    <property type="match status" value="1"/>
</dbReference>
<sequence>MAVPDYYRTLGVTPGASDAEVKKAYRKLALQFHPDKNPGNKQAEEKFKEIAEAYSTLSDVDKRRKYEQLRTAPPPSPAPSQQARGPENFQWWGRAPGQGPGDPFYKTRPPSGASYGGASPFEGFGQWFDMGGASPSGRSAPGYAPGFVQSAPQRGPSAGGFGGFMPRRFTLGEATSLFESMFGGEDPFGDFTDPSSLGFGVPHGGRGALTNGDRRKGSSWDVKITKVKRADGTVIIERTDASGHTTRTVEGGASAGSAPSPQARQSHFRRRSTEEDANFYSASRSHAAYAPPAAYSPGAPPMLELTAGPSRARTPTYAPQPMVRARSVQAAGGAAGSGGGIQRSSWAAPASAGVAAAAAGGQRGAFVGWNSN</sequence>
<dbReference type="PROSITE" id="PS00636">
    <property type="entry name" value="DNAJ_1"/>
    <property type="match status" value="1"/>
</dbReference>
<name>A0A7S4QT53_9DINO</name>
<dbReference type="PRINTS" id="PR00625">
    <property type="entry name" value="JDOMAIN"/>
</dbReference>
<feature type="domain" description="J" evidence="2">
    <location>
        <begin position="5"/>
        <end position="70"/>
    </location>
</feature>
<dbReference type="SMART" id="SM00271">
    <property type="entry name" value="DnaJ"/>
    <property type="match status" value="1"/>
</dbReference>
<feature type="compositionally biased region" description="Low complexity" evidence="1">
    <location>
        <begin position="251"/>
        <end position="261"/>
    </location>
</feature>
<dbReference type="PROSITE" id="PS50076">
    <property type="entry name" value="DNAJ_2"/>
    <property type="match status" value="1"/>
</dbReference>